<organism evidence="2 3">
    <name type="scientific">Meloidogyne enterolobii</name>
    <name type="common">Root-knot nematode worm</name>
    <name type="synonym">Meloidogyne mayaguensis</name>
    <dbReference type="NCBI Taxonomy" id="390850"/>
    <lineage>
        <taxon>Eukaryota</taxon>
        <taxon>Metazoa</taxon>
        <taxon>Ecdysozoa</taxon>
        <taxon>Nematoda</taxon>
        <taxon>Chromadorea</taxon>
        <taxon>Rhabditida</taxon>
        <taxon>Tylenchina</taxon>
        <taxon>Tylenchomorpha</taxon>
        <taxon>Tylenchoidea</taxon>
        <taxon>Meloidogynidae</taxon>
        <taxon>Meloidogyninae</taxon>
        <taxon>Meloidogyne</taxon>
    </lineage>
</organism>
<protein>
    <submittedName>
        <fullName evidence="2">Uncharacterized protein</fullName>
    </submittedName>
</protein>
<dbReference type="AlphaFoldDB" id="A0A6V7XDC5"/>
<evidence type="ECO:0000256" key="1">
    <source>
        <dbReference type="SAM" id="SignalP"/>
    </source>
</evidence>
<dbReference type="Proteomes" id="UP000580250">
    <property type="component" value="Unassembled WGS sequence"/>
</dbReference>
<comment type="caution">
    <text evidence="2">The sequence shown here is derived from an EMBL/GenBank/DDBJ whole genome shotgun (WGS) entry which is preliminary data.</text>
</comment>
<name>A0A6V7XDC5_MELEN</name>
<reference evidence="2 3" key="1">
    <citation type="submission" date="2020-08" db="EMBL/GenBank/DDBJ databases">
        <authorList>
            <person name="Koutsovoulos G."/>
            <person name="Danchin GJ E."/>
        </authorList>
    </citation>
    <scope>NUCLEOTIDE SEQUENCE [LARGE SCALE GENOMIC DNA]</scope>
</reference>
<gene>
    <name evidence="2" type="ORF">MENT_LOCUS50161</name>
</gene>
<feature type="chain" id="PRO_5027920857" evidence="1">
    <location>
        <begin position="16"/>
        <end position="129"/>
    </location>
</feature>
<dbReference type="EMBL" id="CAJEWN010001379">
    <property type="protein sequence ID" value="CAD2196957.1"/>
    <property type="molecule type" value="Genomic_DNA"/>
</dbReference>
<sequence>MLIKLVVLVIRVLLEREILKYINVVIMQEKQLFINVLTLIAKAYLNYDDKVKHEKTHVNPNQYGCPVFECPKQEYSDPTSLSKHVRKKHGQNVWDFIKANKKAKKANGYGLIGIKKDGTLYEFVLILCT</sequence>
<proteinExistence type="predicted"/>
<keyword evidence="1" id="KW-0732">Signal</keyword>
<accession>A0A6V7XDC5</accession>
<evidence type="ECO:0000313" key="2">
    <source>
        <dbReference type="EMBL" id="CAD2196957.1"/>
    </source>
</evidence>
<feature type="signal peptide" evidence="1">
    <location>
        <begin position="1"/>
        <end position="15"/>
    </location>
</feature>
<dbReference type="Gene3D" id="3.30.160.60">
    <property type="entry name" value="Classic Zinc Finger"/>
    <property type="match status" value="1"/>
</dbReference>
<evidence type="ECO:0000313" key="3">
    <source>
        <dbReference type="Proteomes" id="UP000580250"/>
    </source>
</evidence>